<dbReference type="UniPathway" id="UPA00035">
    <property type="reaction ID" value="UER00042"/>
</dbReference>
<dbReference type="InterPro" id="IPR044643">
    <property type="entry name" value="TrpF_fam"/>
</dbReference>
<dbReference type="KEGG" id="hnv:DDQ68_07270"/>
<evidence type="ECO:0000256" key="8">
    <source>
        <dbReference type="ARBA" id="ARBA00023235"/>
    </source>
</evidence>
<dbReference type="InterPro" id="IPR001240">
    <property type="entry name" value="PRAI_dom"/>
</dbReference>
<evidence type="ECO:0000313" key="11">
    <source>
        <dbReference type="EMBL" id="AWM32598.1"/>
    </source>
</evidence>
<dbReference type="AlphaFoldDB" id="A0A2Z3GHY0"/>
<dbReference type="Proteomes" id="UP000245999">
    <property type="component" value="Chromosome"/>
</dbReference>
<dbReference type="EMBL" id="CP029145">
    <property type="protein sequence ID" value="AWM32598.1"/>
    <property type="molecule type" value="Genomic_DNA"/>
</dbReference>
<evidence type="ECO:0000256" key="7">
    <source>
        <dbReference type="ARBA" id="ARBA00023141"/>
    </source>
</evidence>
<evidence type="ECO:0000256" key="5">
    <source>
        <dbReference type="ARBA" id="ARBA00022605"/>
    </source>
</evidence>
<organism evidence="11 12">
    <name type="scientific">Hymenobacter nivis</name>
    <dbReference type="NCBI Taxonomy" id="1850093"/>
    <lineage>
        <taxon>Bacteria</taxon>
        <taxon>Pseudomonadati</taxon>
        <taxon>Bacteroidota</taxon>
        <taxon>Cytophagia</taxon>
        <taxon>Cytophagales</taxon>
        <taxon>Hymenobacteraceae</taxon>
        <taxon>Hymenobacter</taxon>
    </lineage>
</organism>
<keyword evidence="8 9" id="KW-0413">Isomerase</keyword>
<sequence>MQTSAPSQSAAPSDLPSRLLVKVCGMREAASLTAVADLEPDFLGFIFAPSSPRYVGEVLTPDSVHGLPDRVQRVGVFVNEATAQVLATAGRFGLSFVQLHGHEAPAQCAELQAAGLRVIKAFGVGEDFDFDALGPYVPHCDYFLFDAQGPAPGGNGRVFDWRVLENYPWPVPYLLAGGLRPEHAAVVRNLQLPGLVGIDLNSGLEIAPGVKDPARVAAFLDGLGRARNAAA</sequence>
<keyword evidence="7 9" id="KW-0057">Aromatic amino acid biosynthesis</keyword>
<dbReference type="EC" id="5.3.1.24" evidence="3 9"/>
<feature type="domain" description="N-(5'phosphoribosyl) anthranilate isomerase (PRAI)" evidence="10">
    <location>
        <begin position="21"/>
        <end position="221"/>
    </location>
</feature>
<dbReference type="SUPFAM" id="SSF51366">
    <property type="entry name" value="Ribulose-phoshate binding barrel"/>
    <property type="match status" value="1"/>
</dbReference>
<dbReference type="CDD" id="cd00405">
    <property type="entry name" value="PRAI"/>
    <property type="match status" value="1"/>
</dbReference>
<proteinExistence type="inferred from homology"/>
<keyword evidence="6 9" id="KW-0822">Tryptophan biosynthesis</keyword>
<reference evidence="12" key="1">
    <citation type="submission" date="2018-04" db="EMBL/GenBank/DDBJ databases">
        <title>Complete genome of Antarctic heterotrophic bacterium Hymenobacter nivis.</title>
        <authorList>
            <person name="Terashima M."/>
        </authorList>
    </citation>
    <scope>NUCLEOTIDE SEQUENCE [LARGE SCALE GENOMIC DNA]</scope>
    <source>
        <strain evidence="12">NBRC 111535</strain>
    </source>
</reference>
<dbReference type="RefSeq" id="WP_109655698.1">
    <property type="nucleotide sequence ID" value="NZ_CP029145.1"/>
</dbReference>
<evidence type="ECO:0000256" key="1">
    <source>
        <dbReference type="ARBA" id="ARBA00001164"/>
    </source>
</evidence>
<dbReference type="GO" id="GO:0004640">
    <property type="term" value="F:phosphoribosylanthranilate isomerase activity"/>
    <property type="evidence" value="ECO:0007669"/>
    <property type="project" value="UniProtKB-UniRule"/>
</dbReference>
<accession>A0A2Z3GHY0</accession>
<dbReference type="PANTHER" id="PTHR42894">
    <property type="entry name" value="N-(5'-PHOSPHORIBOSYL)ANTHRANILATE ISOMERASE"/>
    <property type="match status" value="1"/>
</dbReference>
<dbReference type="GO" id="GO:0000162">
    <property type="term" value="P:L-tryptophan biosynthetic process"/>
    <property type="evidence" value="ECO:0007669"/>
    <property type="project" value="UniProtKB-UniRule"/>
</dbReference>
<dbReference type="InterPro" id="IPR013785">
    <property type="entry name" value="Aldolase_TIM"/>
</dbReference>
<dbReference type="Gene3D" id="3.20.20.70">
    <property type="entry name" value="Aldolase class I"/>
    <property type="match status" value="1"/>
</dbReference>
<keyword evidence="5 9" id="KW-0028">Amino-acid biosynthesis</keyword>
<evidence type="ECO:0000256" key="6">
    <source>
        <dbReference type="ARBA" id="ARBA00022822"/>
    </source>
</evidence>
<comment type="catalytic activity">
    <reaction evidence="1 9">
        <text>N-(5-phospho-beta-D-ribosyl)anthranilate = 1-(2-carboxyphenylamino)-1-deoxy-D-ribulose 5-phosphate</text>
        <dbReference type="Rhea" id="RHEA:21540"/>
        <dbReference type="ChEBI" id="CHEBI:18277"/>
        <dbReference type="ChEBI" id="CHEBI:58613"/>
        <dbReference type="EC" id="5.3.1.24"/>
    </reaction>
</comment>
<comment type="pathway">
    <text evidence="2 9">Amino-acid biosynthesis; L-tryptophan biosynthesis; L-tryptophan from chorismate: step 3/5.</text>
</comment>
<dbReference type="OrthoDB" id="9786954at2"/>
<evidence type="ECO:0000256" key="4">
    <source>
        <dbReference type="ARBA" id="ARBA00022272"/>
    </source>
</evidence>
<evidence type="ECO:0000259" key="10">
    <source>
        <dbReference type="Pfam" id="PF00697"/>
    </source>
</evidence>
<evidence type="ECO:0000313" key="12">
    <source>
        <dbReference type="Proteomes" id="UP000245999"/>
    </source>
</evidence>
<dbReference type="HAMAP" id="MF_00135">
    <property type="entry name" value="PRAI"/>
    <property type="match status" value="1"/>
</dbReference>
<name>A0A2Z3GHY0_9BACT</name>
<keyword evidence="12" id="KW-1185">Reference proteome</keyword>
<dbReference type="Pfam" id="PF00697">
    <property type="entry name" value="PRAI"/>
    <property type="match status" value="1"/>
</dbReference>
<evidence type="ECO:0000256" key="3">
    <source>
        <dbReference type="ARBA" id="ARBA00012572"/>
    </source>
</evidence>
<dbReference type="PANTHER" id="PTHR42894:SF1">
    <property type="entry name" value="N-(5'-PHOSPHORIBOSYL)ANTHRANILATE ISOMERASE"/>
    <property type="match status" value="1"/>
</dbReference>
<comment type="similarity">
    <text evidence="9">Belongs to the TrpF family.</text>
</comment>
<evidence type="ECO:0000256" key="2">
    <source>
        <dbReference type="ARBA" id="ARBA00004664"/>
    </source>
</evidence>
<gene>
    <name evidence="9" type="primary">trpF</name>
    <name evidence="11" type="ORF">DDQ68_07270</name>
</gene>
<protein>
    <recommendedName>
        <fullName evidence="4 9">N-(5'-phosphoribosyl)anthranilate isomerase</fullName>
        <shortName evidence="9">PRAI</shortName>
        <ecNumber evidence="3 9">5.3.1.24</ecNumber>
    </recommendedName>
</protein>
<dbReference type="InterPro" id="IPR011060">
    <property type="entry name" value="RibuloseP-bd_barrel"/>
</dbReference>
<evidence type="ECO:0000256" key="9">
    <source>
        <dbReference type="HAMAP-Rule" id="MF_00135"/>
    </source>
</evidence>